<dbReference type="CDD" id="cd06171">
    <property type="entry name" value="Sigma70_r4"/>
    <property type="match status" value="1"/>
</dbReference>
<dbReference type="InterPro" id="IPR014284">
    <property type="entry name" value="RNA_pol_sigma-70_dom"/>
</dbReference>
<evidence type="ECO:0000259" key="6">
    <source>
        <dbReference type="Pfam" id="PF04542"/>
    </source>
</evidence>
<dbReference type="RefSeq" id="WP_062588034.1">
    <property type="nucleotide sequence ID" value="NZ_LQZQ01000001.1"/>
</dbReference>
<keyword evidence="4" id="KW-0238">DNA-binding</keyword>
<dbReference type="InterPro" id="IPR013324">
    <property type="entry name" value="RNA_pol_sigma_r3/r4-like"/>
</dbReference>
<keyword evidence="5" id="KW-0804">Transcription</keyword>
<dbReference type="InterPro" id="IPR039425">
    <property type="entry name" value="RNA_pol_sigma-70-like"/>
</dbReference>
<dbReference type="Gene3D" id="1.10.10.10">
    <property type="entry name" value="Winged helix-like DNA-binding domain superfamily/Winged helix DNA-binding domain"/>
    <property type="match status" value="1"/>
</dbReference>
<evidence type="ECO:0000313" key="8">
    <source>
        <dbReference type="EMBL" id="KYG82143.1"/>
    </source>
</evidence>
<dbReference type="InterPro" id="IPR007627">
    <property type="entry name" value="RNA_pol_sigma70_r2"/>
</dbReference>
<dbReference type="EMBL" id="LQZQ01000001">
    <property type="protein sequence ID" value="KYG82143.1"/>
    <property type="molecule type" value="Genomic_DNA"/>
</dbReference>
<comment type="caution">
    <text evidence="8">The sequence shown here is derived from an EMBL/GenBank/DDBJ whole genome shotgun (WGS) entry which is preliminary data.</text>
</comment>
<dbReference type="AlphaFoldDB" id="A0A150XTV0"/>
<comment type="similarity">
    <text evidence="1">Belongs to the sigma-70 factor family. ECF subfamily.</text>
</comment>
<sequence length="192" mass="23017">MIATENINADAISENELIEWSKKDHCYFEPIYEKYYEPIFRLIMCRVQDEQVTKDITSNVFCKALVNLDKYKFQGLSFSSWLYRLALNSCYDYFRTQNKKRTVVLEEFMTQEMAEEFEPEALYLQRGLKLLPEVLDKLKPRDLELIELRFFESKSFKEIGEILGITENNAKTLSHRILKRIRKKLEPNRYEI</sequence>
<keyword evidence="9" id="KW-1185">Reference proteome</keyword>
<evidence type="ECO:0000256" key="4">
    <source>
        <dbReference type="ARBA" id="ARBA00023125"/>
    </source>
</evidence>
<keyword evidence="2" id="KW-0805">Transcription regulation</keyword>
<name>A0A150XTV0_ROSEK</name>
<evidence type="ECO:0000256" key="1">
    <source>
        <dbReference type="ARBA" id="ARBA00010641"/>
    </source>
</evidence>
<reference evidence="8" key="1">
    <citation type="submission" date="2016-01" db="EMBL/GenBank/DDBJ databases">
        <title>Genome sequencing of Roseivirga ehrenbergii KMM 6017.</title>
        <authorList>
            <person name="Selvaratnam C."/>
            <person name="Thevarajoo S."/>
            <person name="Goh K.M."/>
            <person name="Ee R."/>
            <person name="Chan K.-G."/>
            <person name="Chong C.S."/>
        </authorList>
    </citation>
    <scope>NUCLEOTIDE SEQUENCE [LARGE SCALE GENOMIC DNA]</scope>
    <source>
        <strain evidence="8">KMM 6017</strain>
    </source>
</reference>
<dbReference type="Gene3D" id="1.10.1740.10">
    <property type="match status" value="1"/>
</dbReference>
<evidence type="ECO:0008006" key="10">
    <source>
        <dbReference type="Google" id="ProtNLM"/>
    </source>
</evidence>
<dbReference type="NCBIfam" id="TIGR02937">
    <property type="entry name" value="sigma70-ECF"/>
    <property type="match status" value="1"/>
</dbReference>
<protein>
    <recommendedName>
        <fullName evidence="10">RNA polymerase</fullName>
    </recommendedName>
</protein>
<evidence type="ECO:0000259" key="7">
    <source>
        <dbReference type="Pfam" id="PF04545"/>
    </source>
</evidence>
<dbReference type="Pfam" id="PF04542">
    <property type="entry name" value="Sigma70_r2"/>
    <property type="match status" value="1"/>
</dbReference>
<dbReference type="GO" id="GO:0003677">
    <property type="term" value="F:DNA binding"/>
    <property type="evidence" value="ECO:0007669"/>
    <property type="project" value="UniProtKB-KW"/>
</dbReference>
<dbReference type="SUPFAM" id="SSF88946">
    <property type="entry name" value="Sigma2 domain of RNA polymerase sigma factors"/>
    <property type="match status" value="1"/>
</dbReference>
<keyword evidence="3" id="KW-0731">Sigma factor</keyword>
<dbReference type="InterPro" id="IPR013325">
    <property type="entry name" value="RNA_pol_sigma_r2"/>
</dbReference>
<evidence type="ECO:0000256" key="3">
    <source>
        <dbReference type="ARBA" id="ARBA00023082"/>
    </source>
</evidence>
<dbReference type="Pfam" id="PF04545">
    <property type="entry name" value="Sigma70_r4"/>
    <property type="match status" value="1"/>
</dbReference>
<evidence type="ECO:0000313" key="9">
    <source>
        <dbReference type="Proteomes" id="UP000075583"/>
    </source>
</evidence>
<dbReference type="InterPro" id="IPR036388">
    <property type="entry name" value="WH-like_DNA-bd_sf"/>
</dbReference>
<dbReference type="STRING" id="279360.MB14_01735"/>
<feature type="domain" description="RNA polymerase sigma-70 region 4" evidence="7">
    <location>
        <begin position="134"/>
        <end position="183"/>
    </location>
</feature>
<dbReference type="InterPro" id="IPR007630">
    <property type="entry name" value="RNA_pol_sigma70_r4"/>
</dbReference>
<feature type="domain" description="RNA polymerase sigma-70 region 2" evidence="6">
    <location>
        <begin position="31"/>
        <end position="99"/>
    </location>
</feature>
<dbReference type="GO" id="GO:0016987">
    <property type="term" value="F:sigma factor activity"/>
    <property type="evidence" value="ECO:0007669"/>
    <property type="project" value="UniProtKB-KW"/>
</dbReference>
<dbReference type="OrthoDB" id="9784984at2"/>
<dbReference type="PANTHER" id="PTHR43133">
    <property type="entry name" value="RNA POLYMERASE ECF-TYPE SIGMA FACTO"/>
    <property type="match status" value="1"/>
</dbReference>
<organism evidence="8 9">
    <name type="scientific">Roseivirga ehrenbergii (strain DSM 102268 / JCM 13514 / KCTC 12282 / NCIMB 14502 / KMM 6017)</name>
    <dbReference type="NCBI Taxonomy" id="279360"/>
    <lineage>
        <taxon>Bacteria</taxon>
        <taxon>Pseudomonadati</taxon>
        <taxon>Bacteroidota</taxon>
        <taxon>Cytophagia</taxon>
        <taxon>Cytophagales</taxon>
        <taxon>Roseivirgaceae</taxon>
        <taxon>Roseivirga</taxon>
    </lineage>
</organism>
<accession>A0A150XTV0</accession>
<evidence type="ECO:0000256" key="5">
    <source>
        <dbReference type="ARBA" id="ARBA00023163"/>
    </source>
</evidence>
<gene>
    <name evidence="8" type="ORF">MB14_01735</name>
</gene>
<proteinExistence type="inferred from homology"/>
<evidence type="ECO:0000256" key="2">
    <source>
        <dbReference type="ARBA" id="ARBA00023015"/>
    </source>
</evidence>
<dbReference type="SUPFAM" id="SSF88659">
    <property type="entry name" value="Sigma3 and sigma4 domains of RNA polymerase sigma factors"/>
    <property type="match status" value="1"/>
</dbReference>
<dbReference type="Proteomes" id="UP000075583">
    <property type="component" value="Unassembled WGS sequence"/>
</dbReference>
<dbReference type="GO" id="GO:0006352">
    <property type="term" value="P:DNA-templated transcription initiation"/>
    <property type="evidence" value="ECO:0007669"/>
    <property type="project" value="InterPro"/>
</dbReference>
<dbReference type="PANTHER" id="PTHR43133:SF51">
    <property type="entry name" value="RNA POLYMERASE SIGMA FACTOR"/>
    <property type="match status" value="1"/>
</dbReference>